<dbReference type="EMBL" id="LR721751">
    <property type="protein sequence ID" value="VVV06174.1"/>
    <property type="molecule type" value="Genomic_DNA"/>
</dbReference>
<keyword evidence="4" id="KW-0614">Plasmid</keyword>
<dbReference type="EMBL" id="LR721753">
    <property type="protein sequence ID" value="VVV06951.1"/>
    <property type="molecule type" value="Genomic_DNA"/>
</dbReference>
<dbReference type="EMBL" id="LR721751">
    <property type="protein sequence ID" value="VVV06184.1"/>
    <property type="molecule type" value="Genomic_DNA"/>
</dbReference>
<feature type="region of interest" description="Disordered" evidence="1">
    <location>
        <begin position="1"/>
        <end position="23"/>
    </location>
</feature>
<evidence type="ECO:0000313" key="2">
    <source>
        <dbReference type="EMBL" id="VVV06174.1"/>
    </source>
</evidence>
<dbReference type="AlphaFoldDB" id="A0A5Q4ZSR5"/>
<protein>
    <submittedName>
        <fullName evidence="2">Uncharacterized protein</fullName>
    </submittedName>
</protein>
<dbReference type="EMBL" id="LR721752">
    <property type="protein sequence ID" value="VVV06846.1"/>
    <property type="molecule type" value="Genomic_DNA"/>
</dbReference>
<dbReference type="RefSeq" id="WP_176453910.1">
    <property type="nucleotide sequence ID" value="NZ_LR721752.1"/>
</dbReference>
<reference evidence="2" key="1">
    <citation type="submission" date="2019-09" db="EMBL/GenBank/DDBJ databases">
        <authorList>
            <person name="Hjerde E."/>
        </authorList>
    </citation>
    <scope>NUCLEOTIDE SEQUENCE</scope>
    <source>
        <strain evidence="2">06/09/160</strain>
        <plasmid evidence="4">pAWOD_1</plasmid>
        <plasmid evidence="6">pAWOD_2</plasmid>
    </source>
</reference>
<accession>A0A5Q4ZSR5</accession>
<dbReference type="EMBL" id="LR721752">
    <property type="protein sequence ID" value="VVV06795.1"/>
    <property type="molecule type" value="Genomic_DNA"/>
</dbReference>
<name>A0A5Q4ZSR5_9GAMM</name>
<geneLocation type="plasmid" evidence="6">
    <name>pAWOD_2</name>
</geneLocation>
<sequence length="50" mass="5703">MTKKVLGSKDDKKQTPAEKNYDQLKAWMRSQTCESIKELENNGKIKCAGE</sequence>
<gene>
    <name evidence="2" type="ORF">AW0309160_03658</name>
    <name evidence="3" type="ORF">AW0309160_03668</name>
    <name evidence="4" type="ORF">AW0309160_04289</name>
    <name evidence="5" type="ORF">AW0309160_04340</name>
    <name evidence="6" type="ORF">AW0309160_04445</name>
</gene>
<evidence type="ECO:0000313" key="6">
    <source>
        <dbReference type="EMBL" id="VVV06951.1"/>
    </source>
</evidence>
<evidence type="ECO:0000313" key="4">
    <source>
        <dbReference type="EMBL" id="VVV06795.1"/>
    </source>
</evidence>
<proteinExistence type="predicted"/>
<geneLocation type="plasmid" evidence="4">
    <name>pAWOD_1</name>
</geneLocation>
<evidence type="ECO:0000313" key="5">
    <source>
        <dbReference type="EMBL" id="VVV06846.1"/>
    </source>
</evidence>
<feature type="compositionally biased region" description="Basic and acidic residues" evidence="1">
    <location>
        <begin position="7"/>
        <end position="22"/>
    </location>
</feature>
<organism evidence="2">
    <name type="scientific">Aliivibrio wodanis</name>
    <dbReference type="NCBI Taxonomy" id="80852"/>
    <lineage>
        <taxon>Bacteria</taxon>
        <taxon>Pseudomonadati</taxon>
        <taxon>Pseudomonadota</taxon>
        <taxon>Gammaproteobacteria</taxon>
        <taxon>Vibrionales</taxon>
        <taxon>Vibrionaceae</taxon>
        <taxon>Aliivibrio</taxon>
    </lineage>
</organism>
<evidence type="ECO:0000256" key="1">
    <source>
        <dbReference type="SAM" id="MobiDB-lite"/>
    </source>
</evidence>
<evidence type="ECO:0000313" key="3">
    <source>
        <dbReference type="EMBL" id="VVV06184.1"/>
    </source>
</evidence>